<organism evidence="2 3">
    <name type="scientific">Platanthera guangdongensis</name>
    <dbReference type="NCBI Taxonomy" id="2320717"/>
    <lineage>
        <taxon>Eukaryota</taxon>
        <taxon>Viridiplantae</taxon>
        <taxon>Streptophyta</taxon>
        <taxon>Embryophyta</taxon>
        <taxon>Tracheophyta</taxon>
        <taxon>Spermatophyta</taxon>
        <taxon>Magnoliopsida</taxon>
        <taxon>Liliopsida</taxon>
        <taxon>Asparagales</taxon>
        <taxon>Orchidaceae</taxon>
        <taxon>Orchidoideae</taxon>
        <taxon>Orchideae</taxon>
        <taxon>Orchidinae</taxon>
        <taxon>Platanthera</taxon>
    </lineage>
</organism>
<feature type="region of interest" description="Disordered" evidence="1">
    <location>
        <begin position="85"/>
        <end position="108"/>
    </location>
</feature>
<evidence type="ECO:0000313" key="3">
    <source>
        <dbReference type="Proteomes" id="UP001412067"/>
    </source>
</evidence>
<keyword evidence="3" id="KW-1185">Reference proteome</keyword>
<comment type="caution">
    <text evidence="2">The sequence shown here is derived from an EMBL/GenBank/DDBJ whole genome shotgun (WGS) entry which is preliminary data.</text>
</comment>
<evidence type="ECO:0000256" key="1">
    <source>
        <dbReference type="SAM" id="MobiDB-lite"/>
    </source>
</evidence>
<protein>
    <submittedName>
        <fullName evidence="2">Uncharacterized protein</fullName>
    </submittedName>
</protein>
<accession>A0ABR2LRB7</accession>
<dbReference type="Proteomes" id="UP001412067">
    <property type="component" value="Unassembled WGS sequence"/>
</dbReference>
<proteinExistence type="predicted"/>
<name>A0ABR2LRB7_9ASPA</name>
<gene>
    <name evidence="2" type="ORF">KSP40_PGU022323</name>
</gene>
<sequence length="119" mass="13031">MCSQRCSQTPVHTKKNERQAEYSAWGFACRGSAVVPGNVVSGVLLRGALRVPHARSQSGFCRGWTLWRCPVPVTHIVGKRDSPAELSSLKVGSRWRSDESSEDEADQIDKHLVGGPCLL</sequence>
<reference evidence="2 3" key="1">
    <citation type="journal article" date="2022" name="Nat. Plants">
        <title>Genomes of leafy and leafless Platanthera orchids illuminate the evolution of mycoheterotrophy.</title>
        <authorList>
            <person name="Li M.H."/>
            <person name="Liu K.W."/>
            <person name="Li Z."/>
            <person name="Lu H.C."/>
            <person name="Ye Q.L."/>
            <person name="Zhang D."/>
            <person name="Wang J.Y."/>
            <person name="Li Y.F."/>
            <person name="Zhong Z.M."/>
            <person name="Liu X."/>
            <person name="Yu X."/>
            <person name="Liu D.K."/>
            <person name="Tu X.D."/>
            <person name="Liu B."/>
            <person name="Hao Y."/>
            <person name="Liao X.Y."/>
            <person name="Jiang Y.T."/>
            <person name="Sun W.H."/>
            <person name="Chen J."/>
            <person name="Chen Y.Q."/>
            <person name="Ai Y."/>
            <person name="Zhai J.W."/>
            <person name="Wu S.S."/>
            <person name="Zhou Z."/>
            <person name="Hsiao Y.Y."/>
            <person name="Wu W.L."/>
            <person name="Chen Y.Y."/>
            <person name="Lin Y.F."/>
            <person name="Hsu J.L."/>
            <person name="Li C.Y."/>
            <person name="Wang Z.W."/>
            <person name="Zhao X."/>
            <person name="Zhong W.Y."/>
            <person name="Ma X.K."/>
            <person name="Ma L."/>
            <person name="Huang J."/>
            <person name="Chen G.Z."/>
            <person name="Huang M.Z."/>
            <person name="Huang L."/>
            <person name="Peng D.H."/>
            <person name="Luo Y.B."/>
            <person name="Zou S.Q."/>
            <person name="Chen S.P."/>
            <person name="Lan S."/>
            <person name="Tsai W.C."/>
            <person name="Van de Peer Y."/>
            <person name="Liu Z.J."/>
        </authorList>
    </citation>
    <scope>NUCLEOTIDE SEQUENCE [LARGE SCALE GENOMIC DNA]</scope>
    <source>
        <strain evidence="2">Lor288</strain>
    </source>
</reference>
<dbReference type="EMBL" id="JBBWWR010000016">
    <property type="protein sequence ID" value="KAK8948013.1"/>
    <property type="molecule type" value="Genomic_DNA"/>
</dbReference>
<evidence type="ECO:0000313" key="2">
    <source>
        <dbReference type="EMBL" id="KAK8948013.1"/>
    </source>
</evidence>